<feature type="region of interest" description="Disordered" evidence="1">
    <location>
        <begin position="29"/>
        <end position="71"/>
    </location>
</feature>
<dbReference type="OrthoDB" id="5416097at2759"/>
<accession>A0A1B7NXJ6</accession>
<protein>
    <submittedName>
        <fullName evidence="2">Uncharacterized protein</fullName>
    </submittedName>
</protein>
<dbReference type="Proteomes" id="UP000091918">
    <property type="component" value="Unassembled WGS sequence"/>
</dbReference>
<comment type="caution">
    <text evidence="2">The sequence shown here is derived from an EMBL/GenBank/DDBJ whole genome shotgun (WGS) entry which is preliminary data.</text>
</comment>
<gene>
    <name evidence="2" type="ORF">ACJ72_04166</name>
</gene>
<organism evidence="2 3">
    <name type="scientific">Emergomyces africanus</name>
    <dbReference type="NCBI Taxonomy" id="1955775"/>
    <lineage>
        <taxon>Eukaryota</taxon>
        <taxon>Fungi</taxon>
        <taxon>Dikarya</taxon>
        <taxon>Ascomycota</taxon>
        <taxon>Pezizomycotina</taxon>
        <taxon>Eurotiomycetes</taxon>
        <taxon>Eurotiomycetidae</taxon>
        <taxon>Onygenales</taxon>
        <taxon>Ajellomycetaceae</taxon>
        <taxon>Emergomyces</taxon>
    </lineage>
</organism>
<evidence type="ECO:0000313" key="3">
    <source>
        <dbReference type="Proteomes" id="UP000091918"/>
    </source>
</evidence>
<feature type="compositionally biased region" description="Polar residues" evidence="1">
    <location>
        <begin position="33"/>
        <end position="52"/>
    </location>
</feature>
<reference evidence="2 3" key="1">
    <citation type="submission" date="2015-07" db="EMBL/GenBank/DDBJ databases">
        <title>Emmonsia species relationships and genome sequence.</title>
        <authorList>
            <person name="Cuomo C.A."/>
            <person name="Schwartz I.S."/>
            <person name="Kenyon C."/>
            <person name="de Hoog G.S."/>
            <person name="Govender N.P."/>
            <person name="Botha A."/>
            <person name="Moreno L."/>
            <person name="de Vries M."/>
            <person name="Munoz J.F."/>
            <person name="Stielow J.B."/>
        </authorList>
    </citation>
    <scope>NUCLEOTIDE SEQUENCE [LARGE SCALE GENOMIC DNA]</scope>
    <source>
        <strain evidence="2 3">CBS 136260</strain>
    </source>
</reference>
<dbReference type="AlphaFoldDB" id="A0A1B7NXJ6"/>
<evidence type="ECO:0000256" key="1">
    <source>
        <dbReference type="SAM" id="MobiDB-lite"/>
    </source>
</evidence>
<keyword evidence="3" id="KW-1185">Reference proteome</keyword>
<sequence length="185" mass="20482">MLTRILGVSALGQSRQSTAHRYDPLRVLGKVGTSINPGNQQTRDVSRASSPGQPDVPESPGTPSGRPHKRQRIGEIGVQVRRDQMQHDKNKYPVAALVVQFREDDVGRVVGLLNVSTKLVISAGDHIILETRDPVNLTLSDLLQRVVAMAGAAKPQDETYETDDDDDDYDRGAPWLMKILLRRRI</sequence>
<name>A0A1B7NXJ6_9EURO</name>
<proteinExistence type="predicted"/>
<evidence type="ECO:0000313" key="2">
    <source>
        <dbReference type="EMBL" id="OAX81494.1"/>
    </source>
</evidence>
<dbReference type="EMBL" id="LGUA01000465">
    <property type="protein sequence ID" value="OAX81494.1"/>
    <property type="molecule type" value="Genomic_DNA"/>
</dbReference>